<feature type="signal peptide" evidence="5">
    <location>
        <begin position="1"/>
        <end position="23"/>
    </location>
</feature>
<protein>
    <submittedName>
        <fullName evidence="7">Sulfatase</fullName>
    </submittedName>
</protein>
<accession>D8K9Z6</accession>
<evidence type="ECO:0000256" key="1">
    <source>
        <dbReference type="ARBA" id="ARBA00008779"/>
    </source>
</evidence>
<keyword evidence="2" id="KW-0479">Metal-binding</keyword>
<evidence type="ECO:0000256" key="4">
    <source>
        <dbReference type="ARBA" id="ARBA00022837"/>
    </source>
</evidence>
<dbReference type="EMBL" id="CP002086">
    <property type="protein sequence ID" value="ADJ29354.1"/>
    <property type="molecule type" value="Genomic_DNA"/>
</dbReference>
<dbReference type="Pfam" id="PF00884">
    <property type="entry name" value="Sulfatase"/>
    <property type="match status" value="1"/>
</dbReference>
<dbReference type="PANTHER" id="PTHR42693">
    <property type="entry name" value="ARYLSULFATASE FAMILY MEMBER"/>
    <property type="match status" value="1"/>
</dbReference>
<dbReference type="GO" id="GO:0016787">
    <property type="term" value="F:hydrolase activity"/>
    <property type="evidence" value="ECO:0007669"/>
    <property type="project" value="UniProtKB-KW"/>
</dbReference>
<dbReference type="KEGG" id="nwa:Nwat_2572"/>
<evidence type="ECO:0000313" key="7">
    <source>
        <dbReference type="EMBL" id="ADJ29354.1"/>
    </source>
</evidence>
<evidence type="ECO:0000259" key="6">
    <source>
        <dbReference type="Pfam" id="PF00884"/>
    </source>
</evidence>
<dbReference type="InterPro" id="IPR017850">
    <property type="entry name" value="Alkaline_phosphatase_core_sf"/>
</dbReference>
<dbReference type="Gene3D" id="3.40.720.10">
    <property type="entry name" value="Alkaline Phosphatase, subunit A"/>
    <property type="match status" value="1"/>
</dbReference>
<gene>
    <name evidence="7" type="ordered locus">Nwat_2572</name>
</gene>
<dbReference type="PANTHER" id="PTHR42693:SF43">
    <property type="entry name" value="BLL2667 PROTEIN"/>
    <property type="match status" value="1"/>
</dbReference>
<dbReference type="InterPro" id="IPR024607">
    <property type="entry name" value="Sulfatase_CS"/>
</dbReference>
<keyword evidence="5" id="KW-0732">Signal</keyword>
<dbReference type="RefSeq" id="WP_013221422.1">
    <property type="nucleotide sequence ID" value="NC_014315.1"/>
</dbReference>
<keyword evidence="4" id="KW-0106">Calcium</keyword>
<dbReference type="SUPFAM" id="SSF49899">
    <property type="entry name" value="Concanavalin A-like lectins/glucanases"/>
    <property type="match status" value="1"/>
</dbReference>
<evidence type="ECO:0000313" key="8">
    <source>
        <dbReference type="Proteomes" id="UP000000393"/>
    </source>
</evidence>
<dbReference type="HOGENOM" id="CLU_006332_11_0_6"/>
<dbReference type="eggNOG" id="COG3119">
    <property type="taxonomic scope" value="Bacteria"/>
</dbReference>
<feature type="chain" id="PRO_5003116765" evidence="5">
    <location>
        <begin position="24"/>
        <end position="810"/>
    </location>
</feature>
<dbReference type="AlphaFoldDB" id="D8K9Z6"/>
<dbReference type="PROSITE" id="PS51257">
    <property type="entry name" value="PROKAR_LIPOPROTEIN"/>
    <property type="match status" value="1"/>
</dbReference>
<dbReference type="Gene3D" id="3.30.1120.10">
    <property type="match status" value="1"/>
</dbReference>
<organism evidence="7 8">
    <name type="scientific">Nitrosococcus watsoni (strain C-113)</name>
    <dbReference type="NCBI Taxonomy" id="105559"/>
    <lineage>
        <taxon>Bacteria</taxon>
        <taxon>Pseudomonadati</taxon>
        <taxon>Pseudomonadota</taxon>
        <taxon>Gammaproteobacteria</taxon>
        <taxon>Chromatiales</taxon>
        <taxon>Chromatiaceae</taxon>
        <taxon>Nitrosococcus</taxon>
    </lineage>
</organism>
<sequence>MSRNHPTKLTQALLFPLALLATAACYGELNRQSEPLSQTVPSAQERANLPLEDPPFKGKIGKTYKESTPDFPKAVEAPKGAPNVVLILIDDLGFGQPGTFGGPVPTPELDQLASEGLRYNRFHTVGVCSPTRAALLTGRNHHSVGFGTIVELSTGYPGYNSLLPRDAVTVAHTLRENGYSTAMFGKNHNTPDWESNPVGPYTHWPMGWGFETFYGFNGAATSQWEPQLYYNTQAVEPDKSPEEGYHLTTDLVDHAIDWIDVHESVNPEKPYFVYLSTGATHAPHHAPKEWIDKFKGQFDQGWDKLREQTLERQKKLGVVPQDTKLTPRPEEIRAWNSLSADEKRLYAHQMEVFAGFVAHTDHEIGRFIQAIENSDDADNTLIIYIAGDNGASPEGGPTGTLNEIMTQNGIPGSVEEQLSKIDELGSPLHENHYAVGWSWAGSSPFQWMKRVPSHFGATRNGMVVSWPKVIEDKGGLRDQFTHVVDVVPTILHAAHIPIPAEVDGIEQIPMAGVDMSSTFASADADEVRTTQYFETGGHRAIYHDGWVAANFHGAPWVLTGSVGFTDPKYNTWQLYNIDEDFSEANDLAAKYPDKLNEMVEIFDQEAKKYQVYPLDDRFAERAGVARPSVTAGRTKFTYSPGTTRIPEGSAPPTYQRSHKISAKVNITDPNTEGVIIACGGTGGGYTLYVKDGKLHYTYNYFGRDSYHLVSPDKLPMGEVEVAMNYVQSPFKPFVEPTGGEAELFVNGKSVAKGAIEKMVPARFSATETMDIGKDLGSPVAGDYREQRPFAFTGKIENVIFEVAPTQPVKK</sequence>
<dbReference type="SUPFAM" id="SSF53649">
    <property type="entry name" value="Alkaline phosphatase-like"/>
    <property type="match status" value="1"/>
</dbReference>
<keyword evidence="8" id="KW-1185">Reference proteome</keyword>
<dbReference type="CDD" id="cd16025">
    <property type="entry name" value="PAS_like"/>
    <property type="match status" value="1"/>
</dbReference>
<dbReference type="OrthoDB" id="974590at2"/>
<keyword evidence="3" id="KW-0378">Hydrolase</keyword>
<feature type="domain" description="Sulfatase N-terminal" evidence="6">
    <location>
        <begin position="82"/>
        <end position="496"/>
    </location>
</feature>
<dbReference type="GO" id="GO:0046872">
    <property type="term" value="F:metal ion binding"/>
    <property type="evidence" value="ECO:0007669"/>
    <property type="project" value="UniProtKB-KW"/>
</dbReference>
<dbReference type="PROSITE" id="PS00523">
    <property type="entry name" value="SULFATASE_1"/>
    <property type="match status" value="1"/>
</dbReference>
<dbReference type="InterPro" id="IPR013320">
    <property type="entry name" value="ConA-like_dom_sf"/>
</dbReference>
<evidence type="ECO:0000256" key="3">
    <source>
        <dbReference type="ARBA" id="ARBA00022801"/>
    </source>
</evidence>
<evidence type="ECO:0000256" key="2">
    <source>
        <dbReference type="ARBA" id="ARBA00022723"/>
    </source>
</evidence>
<dbReference type="InterPro" id="IPR000917">
    <property type="entry name" value="Sulfatase_N"/>
</dbReference>
<reference evidence="7 8" key="1">
    <citation type="submission" date="2010-06" db="EMBL/GenBank/DDBJ databases">
        <title>Complete sequence of chromosome of Nitrosococcus watsoni C-113.</title>
        <authorList>
            <consortium name="US DOE Joint Genome Institute"/>
            <person name="Lucas S."/>
            <person name="Copeland A."/>
            <person name="Lapidus A."/>
            <person name="Cheng J.-F."/>
            <person name="Bruce D."/>
            <person name="Goodwin L."/>
            <person name="Pitluck S."/>
            <person name="Malfatti S.A."/>
            <person name="Chain P.S.G."/>
            <person name="Land M."/>
            <person name="Hauser L."/>
            <person name="Kyrpides N."/>
            <person name="Ivanova N."/>
            <person name="Cambell M.A."/>
            <person name="Heidelberg J.F."/>
            <person name="Klotz M.G."/>
            <person name="Woyke T."/>
        </authorList>
    </citation>
    <scope>NUCLEOTIDE SEQUENCE [LARGE SCALE GENOMIC DNA]</scope>
    <source>
        <strain evidence="7 8">C-113</strain>
    </source>
</reference>
<dbReference type="STRING" id="105559.Nwat_2572"/>
<dbReference type="Proteomes" id="UP000000393">
    <property type="component" value="Chromosome"/>
</dbReference>
<name>D8K9Z6_NITWC</name>
<proteinExistence type="inferred from homology"/>
<evidence type="ECO:0000256" key="5">
    <source>
        <dbReference type="SAM" id="SignalP"/>
    </source>
</evidence>
<comment type="similarity">
    <text evidence="1">Belongs to the sulfatase family.</text>
</comment>
<dbReference type="InterPro" id="IPR050738">
    <property type="entry name" value="Sulfatase"/>
</dbReference>